<organism evidence="1 2">
    <name type="scientific">Bimuria novae-zelandiae CBS 107.79</name>
    <dbReference type="NCBI Taxonomy" id="1447943"/>
    <lineage>
        <taxon>Eukaryota</taxon>
        <taxon>Fungi</taxon>
        <taxon>Dikarya</taxon>
        <taxon>Ascomycota</taxon>
        <taxon>Pezizomycotina</taxon>
        <taxon>Dothideomycetes</taxon>
        <taxon>Pleosporomycetidae</taxon>
        <taxon>Pleosporales</taxon>
        <taxon>Massarineae</taxon>
        <taxon>Didymosphaeriaceae</taxon>
        <taxon>Bimuria</taxon>
    </lineage>
</organism>
<dbReference type="Proteomes" id="UP000800036">
    <property type="component" value="Unassembled WGS sequence"/>
</dbReference>
<name>A0A6A5VG53_9PLEO</name>
<evidence type="ECO:0000313" key="1">
    <source>
        <dbReference type="EMBL" id="KAF1976141.1"/>
    </source>
</evidence>
<keyword evidence="2" id="KW-1185">Reference proteome</keyword>
<reference evidence="1" key="1">
    <citation type="journal article" date="2020" name="Stud. Mycol.">
        <title>101 Dothideomycetes genomes: a test case for predicting lifestyles and emergence of pathogens.</title>
        <authorList>
            <person name="Haridas S."/>
            <person name="Albert R."/>
            <person name="Binder M."/>
            <person name="Bloem J."/>
            <person name="Labutti K."/>
            <person name="Salamov A."/>
            <person name="Andreopoulos B."/>
            <person name="Baker S."/>
            <person name="Barry K."/>
            <person name="Bills G."/>
            <person name="Bluhm B."/>
            <person name="Cannon C."/>
            <person name="Castanera R."/>
            <person name="Culley D."/>
            <person name="Daum C."/>
            <person name="Ezra D."/>
            <person name="Gonzalez J."/>
            <person name="Henrissat B."/>
            <person name="Kuo A."/>
            <person name="Liang C."/>
            <person name="Lipzen A."/>
            <person name="Lutzoni F."/>
            <person name="Magnuson J."/>
            <person name="Mondo S."/>
            <person name="Nolan M."/>
            <person name="Ohm R."/>
            <person name="Pangilinan J."/>
            <person name="Park H.-J."/>
            <person name="Ramirez L."/>
            <person name="Alfaro M."/>
            <person name="Sun H."/>
            <person name="Tritt A."/>
            <person name="Yoshinaga Y."/>
            <person name="Zwiers L.-H."/>
            <person name="Turgeon B."/>
            <person name="Goodwin S."/>
            <person name="Spatafora J."/>
            <person name="Crous P."/>
            <person name="Grigoriev I."/>
        </authorList>
    </citation>
    <scope>NUCLEOTIDE SEQUENCE</scope>
    <source>
        <strain evidence="1">CBS 107.79</strain>
    </source>
</reference>
<dbReference type="AlphaFoldDB" id="A0A6A5VG53"/>
<protein>
    <submittedName>
        <fullName evidence="1">Uncharacterized protein</fullName>
    </submittedName>
</protein>
<sequence>MADSDFLLVGDDGSTATAPRIWKGKENAADASVYIHRGGHDTIPAHAPPAMLFLASYIQIVNGPNTPHRQDHFAPHATVQSNDGLPVPASRLLPLLKVLQEIPMTFSHTLKHVWAVSEDNIPGPKETLLVD</sequence>
<proteinExistence type="predicted"/>
<gene>
    <name evidence="1" type="ORF">BU23DRAFT_41740</name>
</gene>
<evidence type="ECO:0000313" key="2">
    <source>
        <dbReference type="Proteomes" id="UP000800036"/>
    </source>
</evidence>
<accession>A0A6A5VG53</accession>
<dbReference type="EMBL" id="ML976667">
    <property type="protein sequence ID" value="KAF1976141.1"/>
    <property type="molecule type" value="Genomic_DNA"/>
</dbReference>